<dbReference type="STRING" id="1335757.SPICUR_02000"/>
<feature type="domain" description="TadE-like" evidence="2">
    <location>
        <begin position="18"/>
        <end position="60"/>
    </location>
</feature>
<keyword evidence="1" id="KW-1133">Transmembrane helix</keyword>
<keyword evidence="1" id="KW-0812">Transmembrane</keyword>
<keyword evidence="4" id="KW-1185">Reference proteome</keyword>
<name>U5T2B5_9GAMM</name>
<dbReference type="RefSeq" id="WP_023365523.1">
    <property type="nucleotide sequence ID" value="NC_022664.1"/>
</dbReference>
<sequence length="244" mass="26993">MRRRAGQSTSRGSGRITGSIMLETVIALPVVLVLGLSITQWALIHQARAMTDHATLMAARAGALNHAQIAPMRNAFARAIVPMHLSTASATGFETAFLTRAMPDARINLQLNILNPTREAFSDHALRDHRGRRYLPFRNLERASTRPGRQSHINVQDATLLRVQAVYGYELKVPYAGAFILQAVRMATRWTKAFGARERVMIASGRLPIVTTATVRMQTRAFSGRQFPLRSDLPGVAREPLNSD</sequence>
<dbReference type="HOGENOM" id="CLU_092012_0_0_6"/>
<proteinExistence type="predicted"/>
<dbReference type="EMBL" id="CP005990">
    <property type="protein sequence ID" value="AGY91416.1"/>
    <property type="molecule type" value="Genomic_DNA"/>
</dbReference>
<dbReference type="Proteomes" id="UP000017640">
    <property type="component" value="Chromosome"/>
</dbReference>
<keyword evidence="1" id="KW-0472">Membrane</keyword>
<gene>
    <name evidence="3" type="ORF">SPICUR_02000</name>
</gene>
<dbReference type="InterPro" id="IPR012495">
    <property type="entry name" value="TadE-like_dom"/>
</dbReference>
<evidence type="ECO:0000313" key="4">
    <source>
        <dbReference type="Proteomes" id="UP000017640"/>
    </source>
</evidence>
<evidence type="ECO:0000313" key="3">
    <source>
        <dbReference type="EMBL" id="AGY91416.1"/>
    </source>
</evidence>
<dbReference type="OrthoDB" id="8830148at2"/>
<evidence type="ECO:0000259" key="2">
    <source>
        <dbReference type="Pfam" id="PF07811"/>
    </source>
</evidence>
<dbReference type="Pfam" id="PF07811">
    <property type="entry name" value="TadE"/>
    <property type="match status" value="1"/>
</dbReference>
<dbReference type="eggNOG" id="COG4961">
    <property type="taxonomic scope" value="Bacteria"/>
</dbReference>
<dbReference type="KEGG" id="spiu:SPICUR_02000"/>
<feature type="transmembrane region" description="Helical" evidence="1">
    <location>
        <begin position="20"/>
        <end position="43"/>
    </location>
</feature>
<dbReference type="AlphaFoldDB" id="U5T2B5"/>
<organism evidence="3 4">
    <name type="scientific">Spiribacter curvatus</name>
    <dbReference type="NCBI Taxonomy" id="1335757"/>
    <lineage>
        <taxon>Bacteria</taxon>
        <taxon>Pseudomonadati</taxon>
        <taxon>Pseudomonadota</taxon>
        <taxon>Gammaproteobacteria</taxon>
        <taxon>Chromatiales</taxon>
        <taxon>Ectothiorhodospiraceae</taxon>
        <taxon>Spiribacter</taxon>
    </lineage>
</organism>
<accession>U5T2B5</accession>
<evidence type="ECO:0000256" key="1">
    <source>
        <dbReference type="SAM" id="Phobius"/>
    </source>
</evidence>
<protein>
    <recommendedName>
        <fullName evidence="2">TadE-like domain-containing protein</fullName>
    </recommendedName>
</protein>
<reference evidence="3 4" key="1">
    <citation type="journal article" date="2013" name="BMC Genomics">
        <title>Genomes of "Spiribacter", a streamlined, successful halophilic bacterium.</title>
        <authorList>
            <person name="Lopez-Perez M."/>
            <person name="Ghai R."/>
            <person name="Leon M.J."/>
            <person name="Rodriguez-Olmos A."/>
            <person name="Copa-Patino J.L."/>
            <person name="Soliveri J."/>
            <person name="Sanchez-Porro C."/>
            <person name="Ventosa A."/>
            <person name="Rodriguez-Valera F."/>
        </authorList>
    </citation>
    <scope>NUCLEOTIDE SEQUENCE [LARGE SCALE GENOMIC DNA]</scope>
    <source>
        <strain evidence="3 4">UAH-SP71</strain>
    </source>
</reference>